<dbReference type="RefSeq" id="WP_131554299.1">
    <property type="nucleotide sequence ID" value="NZ_SJSK01000004.1"/>
</dbReference>
<name>A0A4R0MSV7_9SPHI</name>
<dbReference type="EMBL" id="SJSK01000004">
    <property type="protein sequence ID" value="TCC89312.1"/>
    <property type="molecule type" value="Genomic_DNA"/>
</dbReference>
<reference evidence="2 3" key="1">
    <citation type="submission" date="2019-02" db="EMBL/GenBank/DDBJ databases">
        <title>Pedobacter sp. RP-1-13 sp. nov., isolated from Arctic soil.</title>
        <authorList>
            <person name="Dahal R.H."/>
        </authorList>
    </citation>
    <scope>NUCLEOTIDE SEQUENCE [LARGE SCALE GENOMIC DNA]</scope>
    <source>
        <strain evidence="2 3">RP-1-13</strain>
    </source>
</reference>
<evidence type="ECO:0000313" key="3">
    <source>
        <dbReference type="Proteomes" id="UP000292884"/>
    </source>
</evidence>
<keyword evidence="3" id="KW-1185">Reference proteome</keyword>
<dbReference type="Proteomes" id="UP000292884">
    <property type="component" value="Unassembled WGS sequence"/>
</dbReference>
<feature type="chain" id="PRO_5020625919" description="TonB C-terminal domain-containing protein" evidence="1">
    <location>
        <begin position="20"/>
        <end position="221"/>
    </location>
</feature>
<evidence type="ECO:0000313" key="2">
    <source>
        <dbReference type="EMBL" id="TCC89312.1"/>
    </source>
</evidence>
<accession>A0A4R0MSV7</accession>
<protein>
    <recommendedName>
        <fullName evidence="4">TonB C-terminal domain-containing protein</fullName>
    </recommendedName>
</protein>
<evidence type="ECO:0008006" key="4">
    <source>
        <dbReference type="Google" id="ProtNLM"/>
    </source>
</evidence>
<gene>
    <name evidence="2" type="ORF">EZ428_16590</name>
</gene>
<sequence length="221" mass="25745">MKKTLFTFIFILLCFIVNAQKSDSTHTHYAFYRGFSTHETELKSKRGILNGEYIIYNGRKNIGAIGNYKNDERVGRWVFYSQKDSIDQIYNYTTKILVFNRPDKRIRFHIDSLKDGDRVVYPAKIMGYLGLFLLTRNYTPPFEIQKKVGEFNLYFIFTLDKDGKLIKYETKVASLNFNKVEAVNLKKLKPEDFDFSPARVNGKNVASVMIFESTLGVNLNH</sequence>
<keyword evidence="1" id="KW-0732">Signal</keyword>
<dbReference type="Gene3D" id="2.20.110.10">
    <property type="entry name" value="Histone H3 K4-specific methyltransferase SET7/9 N-terminal domain"/>
    <property type="match status" value="1"/>
</dbReference>
<proteinExistence type="predicted"/>
<organism evidence="2 3">
    <name type="scientific">Pedobacter frigiditerrae</name>
    <dbReference type="NCBI Taxonomy" id="2530452"/>
    <lineage>
        <taxon>Bacteria</taxon>
        <taxon>Pseudomonadati</taxon>
        <taxon>Bacteroidota</taxon>
        <taxon>Sphingobacteriia</taxon>
        <taxon>Sphingobacteriales</taxon>
        <taxon>Sphingobacteriaceae</taxon>
        <taxon>Pedobacter</taxon>
    </lineage>
</organism>
<comment type="caution">
    <text evidence="2">The sequence shown here is derived from an EMBL/GenBank/DDBJ whole genome shotgun (WGS) entry which is preliminary data.</text>
</comment>
<dbReference type="OrthoDB" id="797627at2"/>
<dbReference type="AlphaFoldDB" id="A0A4R0MSV7"/>
<feature type="signal peptide" evidence="1">
    <location>
        <begin position="1"/>
        <end position="19"/>
    </location>
</feature>
<evidence type="ECO:0000256" key="1">
    <source>
        <dbReference type="SAM" id="SignalP"/>
    </source>
</evidence>